<reference evidence="9" key="1">
    <citation type="journal article" date="2013" name="Science">
        <title>The Amborella genome and the evolution of flowering plants.</title>
        <authorList>
            <consortium name="Amborella Genome Project"/>
        </authorList>
    </citation>
    <scope>NUCLEOTIDE SEQUENCE [LARGE SCALE GENOMIC DNA]</scope>
</reference>
<evidence type="ECO:0000313" key="8">
    <source>
        <dbReference type="EMBL" id="ERN04234.1"/>
    </source>
</evidence>
<keyword evidence="3 6" id="KW-1133">Transmembrane helix</keyword>
<gene>
    <name evidence="8" type="ORF">AMTR_s00077p00143080</name>
</gene>
<dbReference type="SUPFAM" id="SSF117070">
    <property type="entry name" value="LEA14-like"/>
    <property type="match status" value="1"/>
</dbReference>
<accession>W1P991</accession>
<evidence type="ECO:0000256" key="3">
    <source>
        <dbReference type="ARBA" id="ARBA00022989"/>
    </source>
</evidence>
<keyword evidence="4 6" id="KW-0472">Membrane</keyword>
<dbReference type="InterPro" id="IPR004864">
    <property type="entry name" value="LEA_2"/>
</dbReference>
<dbReference type="PANTHER" id="PTHR31234">
    <property type="entry name" value="LATE EMBRYOGENESIS ABUNDANT (LEA) HYDROXYPROLINE-RICH GLYCOPROTEIN FAMILY"/>
    <property type="match status" value="1"/>
</dbReference>
<dbReference type="Gramene" id="ERN04234">
    <property type="protein sequence ID" value="ERN04234"/>
    <property type="gene ID" value="AMTR_s00077p00143080"/>
</dbReference>
<evidence type="ECO:0000256" key="6">
    <source>
        <dbReference type="SAM" id="Phobius"/>
    </source>
</evidence>
<feature type="region of interest" description="Disordered" evidence="5">
    <location>
        <begin position="1"/>
        <end position="48"/>
    </location>
</feature>
<comment type="subcellular location">
    <subcellularLocation>
        <location evidence="1">Membrane</location>
        <topology evidence="1">Single-pass membrane protein</topology>
    </subcellularLocation>
</comment>
<keyword evidence="9" id="KW-1185">Reference proteome</keyword>
<dbReference type="HOGENOM" id="CLU_051752_4_0_1"/>
<dbReference type="PANTHER" id="PTHR31234:SF2">
    <property type="entry name" value="OS05G0199100 PROTEIN"/>
    <property type="match status" value="1"/>
</dbReference>
<evidence type="ECO:0000256" key="1">
    <source>
        <dbReference type="ARBA" id="ARBA00004167"/>
    </source>
</evidence>
<sequence length="241" mass="27449">MADPKSHGSVMPLPKPPGHDARSPTAPQRPMQVSFPTHSPNKPRKKKPRRCCCSCCLWICVLLLVLILFLCLVGFAVFVYFRPTPPKFKVETLKFKQFSVESRSQQLYLTSNVQLFVEALNKNDRFGFSYDHLSALVFANDVSLGGASFPRFLQPRKNTTVMNFPASVMGSLVDNAEGKEMESKYKAKQLDLNVELRGNLRIIFRRWSSGKLEFQLWCEGVNQHKISMGMEPQCKVKLFGW</sequence>
<dbReference type="eggNOG" id="ENOG502RXF8">
    <property type="taxonomic scope" value="Eukaryota"/>
</dbReference>
<evidence type="ECO:0000313" key="9">
    <source>
        <dbReference type="Proteomes" id="UP000017836"/>
    </source>
</evidence>
<dbReference type="GO" id="GO:0098542">
    <property type="term" value="P:defense response to other organism"/>
    <property type="evidence" value="ECO:0007669"/>
    <property type="project" value="InterPro"/>
</dbReference>
<dbReference type="AlphaFoldDB" id="W1P991"/>
<organism evidence="8 9">
    <name type="scientific">Amborella trichopoda</name>
    <dbReference type="NCBI Taxonomy" id="13333"/>
    <lineage>
        <taxon>Eukaryota</taxon>
        <taxon>Viridiplantae</taxon>
        <taxon>Streptophyta</taxon>
        <taxon>Embryophyta</taxon>
        <taxon>Tracheophyta</taxon>
        <taxon>Spermatophyta</taxon>
        <taxon>Magnoliopsida</taxon>
        <taxon>Amborellales</taxon>
        <taxon>Amborellaceae</taxon>
        <taxon>Amborella</taxon>
    </lineage>
</organism>
<evidence type="ECO:0000259" key="7">
    <source>
        <dbReference type="Pfam" id="PF03168"/>
    </source>
</evidence>
<dbReference type="Pfam" id="PF03168">
    <property type="entry name" value="LEA_2"/>
    <property type="match status" value="1"/>
</dbReference>
<keyword evidence="2 6" id="KW-0812">Transmembrane</keyword>
<dbReference type="EMBL" id="KI394293">
    <property type="protein sequence ID" value="ERN04234.1"/>
    <property type="molecule type" value="Genomic_DNA"/>
</dbReference>
<feature type="domain" description="Late embryogenesis abundant protein LEA-2 subgroup" evidence="7">
    <location>
        <begin position="119"/>
        <end position="206"/>
    </location>
</feature>
<dbReference type="STRING" id="13333.W1P991"/>
<proteinExistence type="predicted"/>
<dbReference type="OMA" id="TTILCEN"/>
<name>W1P991_AMBTC</name>
<dbReference type="GO" id="GO:0016020">
    <property type="term" value="C:membrane"/>
    <property type="evidence" value="ECO:0007669"/>
    <property type="project" value="UniProtKB-SubCell"/>
</dbReference>
<evidence type="ECO:0000256" key="2">
    <source>
        <dbReference type="ARBA" id="ARBA00022692"/>
    </source>
</evidence>
<feature type="transmembrane region" description="Helical" evidence="6">
    <location>
        <begin position="51"/>
        <end position="81"/>
    </location>
</feature>
<evidence type="ECO:0000256" key="4">
    <source>
        <dbReference type="ARBA" id="ARBA00023136"/>
    </source>
</evidence>
<evidence type="ECO:0000256" key="5">
    <source>
        <dbReference type="SAM" id="MobiDB-lite"/>
    </source>
</evidence>
<dbReference type="Proteomes" id="UP000017836">
    <property type="component" value="Unassembled WGS sequence"/>
</dbReference>
<dbReference type="InterPro" id="IPR044839">
    <property type="entry name" value="NDR1-like"/>
</dbReference>
<protein>
    <recommendedName>
        <fullName evidence="7">Late embryogenesis abundant protein LEA-2 subgroup domain-containing protein</fullName>
    </recommendedName>
</protein>